<dbReference type="BioCyc" id="JESP1508404:G14D9-11887-MONOMER"/>
<protein>
    <submittedName>
        <fullName evidence="1">Uncharacterized protein</fullName>
    </submittedName>
</protein>
<name>A0A0B5AVA1_9BACL</name>
<dbReference type="Proteomes" id="UP000031449">
    <property type="component" value="Chromosome"/>
</dbReference>
<dbReference type="EMBL" id="CP009416">
    <property type="protein sequence ID" value="AJD91924.1"/>
    <property type="molecule type" value="Genomic_DNA"/>
</dbReference>
<dbReference type="KEGG" id="jeo:JMA_26070"/>
<dbReference type="STRING" id="1508404.JMA_26070"/>
<keyword evidence="2" id="KW-1185">Reference proteome</keyword>
<proteinExistence type="predicted"/>
<evidence type="ECO:0000313" key="2">
    <source>
        <dbReference type="Proteomes" id="UP000031449"/>
    </source>
</evidence>
<dbReference type="HOGENOM" id="CLU_3136624_0_0_9"/>
<organism evidence="1 2">
    <name type="scientific">Jeotgalibacillus malaysiensis</name>
    <dbReference type="NCBI Taxonomy" id="1508404"/>
    <lineage>
        <taxon>Bacteria</taxon>
        <taxon>Bacillati</taxon>
        <taxon>Bacillota</taxon>
        <taxon>Bacilli</taxon>
        <taxon>Bacillales</taxon>
        <taxon>Caryophanaceae</taxon>
        <taxon>Jeotgalibacillus</taxon>
    </lineage>
</organism>
<sequence length="49" mass="5570">MRFFRNSSVPEKAGIISIHLFNLLHAQSLGRVFLSTFILKAIKSIHTDN</sequence>
<accession>A0A0B5AVA1</accession>
<reference evidence="1 2" key="1">
    <citation type="submission" date="2014-08" db="EMBL/GenBank/DDBJ databases">
        <title>Complete genome of a marine bacteria Jeotgalibacillus malaysiensis.</title>
        <authorList>
            <person name="Yaakop A.S."/>
            <person name="Chan K.-G."/>
            <person name="Goh K.M."/>
        </authorList>
    </citation>
    <scope>NUCLEOTIDE SEQUENCE [LARGE SCALE GENOMIC DNA]</scope>
    <source>
        <strain evidence="1 2">D5</strain>
    </source>
</reference>
<gene>
    <name evidence="1" type="ORF">JMA_26070</name>
</gene>
<evidence type="ECO:0000313" key="1">
    <source>
        <dbReference type="EMBL" id="AJD91924.1"/>
    </source>
</evidence>
<dbReference type="AlphaFoldDB" id="A0A0B5AVA1"/>